<feature type="region of interest" description="Disordered" evidence="1">
    <location>
        <begin position="112"/>
        <end position="134"/>
    </location>
</feature>
<accession>A0A918L6J6</accession>
<sequence>MTTDDQAVPRARDLTPASFLAAAALRTIHETLHTARTSPEGEQPGGEPPGAAGTGSEQALAALLMLREVRDQLAAWEPGLIEEARQAGASWADLAQPLGVSSRQAAERRYLRVRPGNPGSTSEQRVQATRDRRAADRTVTAWARANAADLRRLAGQITALADLPAAARAPLVELGTALAADDAAALVGPLTDTRTYLSSGHPDLAARVDDVARHAETLRRTSGDQRRGPRRPGS</sequence>
<reference evidence="2" key="2">
    <citation type="submission" date="2020-09" db="EMBL/GenBank/DDBJ databases">
        <authorList>
            <person name="Sun Q."/>
            <person name="Ohkuma M."/>
        </authorList>
    </citation>
    <scope>NUCLEOTIDE SEQUENCE</scope>
    <source>
        <strain evidence="2">JCM 4386</strain>
    </source>
</reference>
<proteinExistence type="predicted"/>
<dbReference type="EMBL" id="BMTL01000027">
    <property type="protein sequence ID" value="GGS11616.1"/>
    <property type="molecule type" value="Genomic_DNA"/>
</dbReference>
<comment type="caution">
    <text evidence="2">The sequence shown here is derived from an EMBL/GenBank/DDBJ whole genome shotgun (WGS) entry which is preliminary data.</text>
</comment>
<protein>
    <recommendedName>
        <fullName evidence="4">Type III effector protein</fullName>
    </recommendedName>
</protein>
<keyword evidence="3" id="KW-1185">Reference proteome</keyword>
<dbReference type="Proteomes" id="UP000606194">
    <property type="component" value="Unassembled WGS sequence"/>
</dbReference>
<evidence type="ECO:0000313" key="2">
    <source>
        <dbReference type="EMBL" id="GGS11616.1"/>
    </source>
</evidence>
<dbReference type="RefSeq" id="WP_190152320.1">
    <property type="nucleotide sequence ID" value="NZ_BMTL01000027.1"/>
</dbReference>
<organism evidence="2 3">
    <name type="scientific">Streptomyces humidus</name>
    <dbReference type="NCBI Taxonomy" id="52259"/>
    <lineage>
        <taxon>Bacteria</taxon>
        <taxon>Bacillati</taxon>
        <taxon>Actinomycetota</taxon>
        <taxon>Actinomycetes</taxon>
        <taxon>Kitasatosporales</taxon>
        <taxon>Streptomycetaceae</taxon>
        <taxon>Streptomyces</taxon>
    </lineage>
</organism>
<reference evidence="2" key="1">
    <citation type="journal article" date="2014" name="Int. J. Syst. Evol. Microbiol.">
        <title>Complete genome sequence of Corynebacterium casei LMG S-19264T (=DSM 44701T), isolated from a smear-ripened cheese.</title>
        <authorList>
            <consortium name="US DOE Joint Genome Institute (JGI-PGF)"/>
            <person name="Walter F."/>
            <person name="Albersmeier A."/>
            <person name="Kalinowski J."/>
            <person name="Ruckert C."/>
        </authorList>
    </citation>
    <scope>NUCLEOTIDE SEQUENCE</scope>
    <source>
        <strain evidence="2">JCM 4386</strain>
    </source>
</reference>
<gene>
    <name evidence="2" type="ORF">GCM10010269_58510</name>
</gene>
<evidence type="ECO:0008006" key="4">
    <source>
        <dbReference type="Google" id="ProtNLM"/>
    </source>
</evidence>
<evidence type="ECO:0000256" key="1">
    <source>
        <dbReference type="SAM" id="MobiDB-lite"/>
    </source>
</evidence>
<feature type="compositionally biased region" description="Basic and acidic residues" evidence="1">
    <location>
        <begin position="212"/>
        <end position="227"/>
    </location>
</feature>
<dbReference type="AlphaFoldDB" id="A0A918L6J6"/>
<feature type="region of interest" description="Disordered" evidence="1">
    <location>
        <begin position="30"/>
        <end position="54"/>
    </location>
</feature>
<feature type="region of interest" description="Disordered" evidence="1">
    <location>
        <begin position="212"/>
        <end position="234"/>
    </location>
</feature>
<evidence type="ECO:0000313" key="3">
    <source>
        <dbReference type="Proteomes" id="UP000606194"/>
    </source>
</evidence>
<name>A0A918L6J6_9ACTN</name>